<evidence type="ECO:0000256" key="5">
    <source>
        <dbReference type="ARBA" id="ARBA00022466"/>
    </source>
</evidence>
<gene>
    <name evidence="16" type="ORF">SAMN06295970_14718</name>
</gene>
<evidence type="ECO:0000256" key="3">
    <source>
        <dbReference type="ARBA" id="ARBA00017053"/>
    </source>
</evidence>
<organism evidence="16 17">
    <name type="scientific">Noviherbaspirillum suwonense</name>
    <dbReference type="NCBI Taxonomy" id="1224511"/>
    <lineage>
        <taxon>Bacteria</taxon>
        <taxon>Pseudomonadati</taxon>
        <taxon>Pseudomonadota</taxon>
        <taxon>Betaproteobacteria</taxon>
        <taxon>Burkholderiales</taxon>
        <taxon>Oxalobacteraceae</taxon>
        <taxon>Noviherbaspirillum</taxon>
    </lineage>
</organism>
<evidence type="ECO:0000256" key="11">
    <source>
        <dbReference type="ARBA" id="ARBA00022989"/>
    </source>
</evidence>
<feature type="transmembrane region" description="Helical" evidence="15">
    <location>
        <begin position="50"/>
        <end position="68"/>
    </location>
</feature>
<keyword evidence="5" id="KW-0475">Mercuric resistance</keyword>
<accession>A0ABY1QV70</accession>
<dbReference type="Pfam" id="PF02411">
    <property type="entry name" value="MerT"/>
    <property type="match status" value="1"/>
</dbReference>
<keyword evidence="10" id="KW-0476">Mercury</keyword>
<keyword evidence="9" id="KW-0479">Metal-binding</keyword>
<protein>
    <recommendedName>
        <fullName evidence="3">Mercuric transport protein MerT</fullName>
    </recommendedName>
    <alternativeName>
        <fullName evidence="13">Mercury ion transport protein</fullName>
    </alternativeName>
</protein>
<evidence type="ECO:0000256" key="15">
    <source>
        <dbReference type="SAM" id="Phobius"/>
    </source>
</evidence>
<comment type="subcellular location">
    <subcellularLocation>
        <location evidence="1">Cell inner membrane</location>
        <topology evidence="1">Multi-pass membrane protein</topology>
    </subcellularLocation>
</comment>
<keyword evidence="11 15" id="KW-1133">Transmembrane helix</keyword>
<keyword evidence="12 15" id="KW-0472">Membrane</keyword>
<evidence type="ECO:0000256" key="14">
    <source>
        <dbReference type="ARBA" id="ARBA00045720"/>
    </source>
</evidence>
<evidence type="ECO:0000256" key="9">
    <source>
        <dbReference type="ARBA" id="ARBA00022723"/>
    </source>
</evidence>
<reference evidence="16 17" key="1">
    <citation type="submission" date="2017-05" db="EMBL/GenBank/DDBJ databases">
        <authorList>
            <person name="Varghese N."/>
            <person name="Submissions S."/>
        </authorList>
    </citation>
    <scope>NUCLEOTIDE SEQUENCE [LARGE SCALE GENOMIC DNA]</scope>
    <source>
        <strain evidence="16 17">DSM 26001</strain>
    </source>
</reference>
<evidence type="ECO:0000256" key="12">
    <source>
        <dbReference type="ARBA" id="ARBA00023136"/>
    </source>
</evidence>
<evidence type="ECO:0000256" key="6">
    <source>
        <dbReference type="ARBA" id="ARBA00022475"/>
    </source>
</evidence>
<evidence type="ECO:0000256" key="13">
    <source>
        <dbReference type="ARBA" id="ARBA00030934"/>
    </source>
</evidence>
<evidence type="ECO:0000313" key="17">
    <source>
        <dbReference type="Proteomes" id="UP001158049"/>
    </source>
</evidence>
<dbReference type="InterPro" id="IPR003457">
    <property type="entry name" value="Transprt_MerT"/>
</dbReference>
<proteinExistence type="inferred from homology"/>
<evidence type="ECO:0000256" key="4">
    <source>
        <dbReference type="ARBA" id="ARBA00022448"/>
    </source>
</evidence>
<keyword evidence="8 15" id="KW-0812">Transmembrane</keyword>
<comment type="function">
    <text evidence="14">Involved in mercury resistance. Probably transfers a mercuric ion from the periplasmic Hg(2+)-binding protein MerP to the cytoplasmic mercuric reductase MerA.</text>
</comment>
<keyword evidence="6" id="KW-1003">Cell membrane</keyword>
<name>A0ABY1QV70_9BURK</name>
<dbReference type="Proteomes" id="UP001158049">
    <property type="component" value="Unassembled WGS sequence"/>
</dbReference>
<sequence length="73" mass="8212">MLEPFRPIFIGIALLCMVLAYRKIYRGPAADECAPGSVCAMPQANTRYRVLFWVVSLLVLVALAYPYFVTLLD</sequence>
<keyword evidence="4" id="KW-0813">Transport</keyword>
<feature type="transmembrane region" description="Helical" evidence="15">
    <location>
        <begin position="6"/>
        <end position="22"/>
    </location>
</feature>
<evidence type="ECO:0000256" key="10">
    <source>
        <dbReference type="ARBA" id="ARBA00022914"/>
    </source>
</evidence>
<comment type="caution">
    <text evidence="16">The sequence shown here is derived from an EMBL/GenBank/DDBJ whole genome shotgun (WGS) entry which is preliminary data.</text>
</comment>
<evidence type="ECO:0000256" key="8">
    <source>
        <dbReference type="ARBA" id="ARBA00022692"/>
    </source>
</evidence>
<keyword evidence="17" id="KW-1185">Reference proteome</keyword>
<dbReference type="EMBL" id="FXUL01000047">
    <property type="protein sequence ID" value="SMP81737.1"/>
    <property type="molecule type" value="Genomic_DNA"/>
</dbReference>
<evidence type="ECO:0000313" key="16">
    <source>
        <dbReference type="EMBL" id="SMP81737.1"/>
    </source>
</evidence>
<evidence type="ECO:0000256" key="2">
    <source>
        <dbReference type="ARBA" id="ARBA00008224"/>
    </source>
</evidence>
<evidence type="ECO:0000256" key="7">
    <source>
        <dbReference type="ARBA" id="ARBA00022519"/>
    </source>
</evidence>
<evidence type="ECO:0000256" key="1">
    <source>
        <dbReference type="ARBA" id="ARBA00004429"/>
    </source>
</evidence>
<comment type="similarity">
    <text evidence="2">Belongs to the MerT family.</text>
</comment>
<keyword evidence="7" id="KW-0997">Cell inner membrane</keyword>